<dbReference type="Gramene" id="TuG1812G0100001053.01.T02">
    <property type="protein sequence ID" value="TuG1812G0100001053.01.T02.cds469512"/>
    <property type="gene ID" value="TuG1812G0100001053.01"/>
</dbReference>
<evidence type="ECO:0000313" key="1">
    <source>
        <dbReference type="EnsemblPlants" id="TuG1812G0100001053.01.T03.cds469509"/>
    </source>
</evidence>
<evidence type="ECO:0000313" key="2">
    <source>
        <dbReference type="Proteomes" id="UP000015106"/>
    </source>
</evidence>
<name>A0A8R7P1S5_TRIUA</name>
<reference evidence="1" key="2">
    <citation type="submission" date="2018-03" db="EMBL/GenBank/DDBJ databases">
        <title>The Triticum urartu genome reveals the dynamic nature of wheat genome evolution.</title>
        <authorList>
            <person name="Ling H."/>
            <person name="Ma B."/>
            <person name="Shi X."/>
            <person name="Liu H."/>
            <person name="Dong L."/>
            <person name="Sun H."/>
            <person name="Cao Y."/>
            <person name="Gao Q."/>
            <person name="Zheng S."/>
            <person name="Li Y."/>
            <person name="Yu Y."/>
            <person name="Du H."/>
            <person name="Qi M."/>
            <person name="Li Y."/>
            <person name="Yu H."/>
            <person name="Cui Y."/>
            <person name="Wang N."/>
            <person name="Chen C."/>
            <person name="Wu H."/>
            <person name="Zhao Y."/>
            <person name="Zhang J."/>
            <person name="Li Y."/>
            <person name="Zhou W."/>
            <person name="Zhang B."/>
            <person name="Hu W."/>
            <person name="Eijk M."/>
            <person name="Tang J."/>
            <person name="Witsenboer H."/>
            <person name="Zhao S."/>
            <person name="Li Z."/>
            <person name="Zhang A."/>
            <person name="Wang D."/>
            <person name="Liang C."/>
        </authorList>
    </citation>
    <scope>NUCLEOTIDE SEQUENCE [LARGE SCALE GENOMIC DNA]</scope>
    <source>
        <strain evidence="1">cv. G1812</strain>
    </source>
</reference>
<dbReference type="Gramene" id="TuG1812G0100001053.01.T03">
    <property type="protein sequence ID" value="TuG1812G0100001053.01.T03.cds469509"/>
    <property type="gene ID" value="TuG1812G0100001053.01"/>
</dbReference>
<dbReference type="Proteomes" id="UP000015106">
    <property type="component" value="Chromosome 1"/>
</dbReference>
<dbReference type="AlphaFoldDB" id="A0A8R7P1S5"/>
<dbReference type="EnsemblPlants" id="TuG1812G0100001053.01.T03">
    <property type="protein sequence ID" value="TuG1812G0100001053.01.T03.cds469509"/>
    <property type="gene ID" value="TuG1812G0100001053.01"/>
</dbReference>
<dbReference type="EnsemblPlants" id="TuG1812G0100001053.01.T02">
    <property type="protein sequence ID" value="TuG1812G0100001053.01.T02.cds469512"/>
    <property type="gene ID" value="TuG1812G0100001053.01"/>
</dbReference>
<reference evidence="2" key="1">
    <citation type="journal article" date="2013" name="Nature">
        <title>Draft genome of the wheat A-genome progenitor Triticum urartu.</title>
        <authorList>
            <person name="Ling H.Q."/>
            <person name="Zhao S."/>
            <person name="Liu D."/>
            <person name="Wang J."/>
            <person name="Sun H."/>
            <person name="Zhang C."/>
            <person name="Fan H."/>
            <person name="Li D."/>
            <person name="Dong L."/>
            <person name="Tao Y."/>
            <person name="Gao C."/>
            <person name="Wu H."/>
            <person name="Li Y."/>
            <person name="Cui Y."/>
            <person name="Guo X."/>
            <person name="Zheng S."/>
            <person name="Wang B."/>
            <person name="Yu K."/>
            <person name="Liang Q."/>
            <person name="Yang W."/>
            <person name="Lou X."/>
            <person name="Chen J."/>
            <person name="Feng M."/>
            <person name="Jian J."/>
            <person name="Zhang X."/>
            <person name="Luo G."/>
            <person name="Jiang Y."/>
            <person name="Liu J."/>
            <person name="Wang Z."/>
            <person name="Sha Y."/>
            <person name="Zhang B."/>
            <person name="Wu H."/>
            <person name="Tang D."/>
            <person name="Shen Q."/>
            <person name="Xue P."/>
            <person name="Zou S."/>
            <person name="Wang X."/>
            <person name="Liu X."/>
            <person name="Wang F."/>
            <person name="Yang Y."/>
            <person name="An X."/>
            <person name="Dong Z."/>
            <person name="Zhang K."/>
            <person name="Zhang X."/>
            <person name="Luo M.C."/>
            <person name="Dvorak J."/>
            <person name="Tong Y."/>
            <person name="Wang J."/>
            <person name="Yang H."/>
            <person name="Li Z."/>
            <person name="Wang D."/>
            <person name="Zhang A."/>
            <person name="Wang J."/>
        </authorList>
    </citation>
    <scope>NUCLEOTIDE SEQUENCE</scope>
    <source>
        <strain evidence="2">cv. G1812</strain>
    </source>
</reference>
<accession>A0A8R7P1S5</accession>
<proteinExistence type="predicted"/>
<dbReference type="Gramene" id="TuG1812G0100001053.01.T05">
    <property type="protein sequence ID" value="TuG1812G0100001053.01.T05.cds469512"/>
    <property type="gene ID" value="TuG1812G0100001053.01"/>
</dbReference>
<keyword evidence="2" id="KW-1185">Reference proteome</keyword>
<dbReference type="EnsemblPlants" id="TuG1812G0100001053.01.T05">
    <property type="protein sequence ID" value="TuG1812G0100001053.01.T05.cds469512"/>
    <property type="gene ID" value="TuG1812G0100001053.01"/>
</dbReference>
<reference evidence="1" key="3">
    <citation type="submission" date="2022-06" db="UniProtKB">
        <authorList>
            <consortium name="EnsemblPlants"/>
        </authorList>
    </citation>
    <scope>IDENTIFICATION</scope>
</reference>
<sequence>MVTSVSTHRQDPPPPRLPLIHHFMSTTGRSGGCRWRICKAWRHRHRREEKDCLRRVCALP</sequence>
<organism evidence="1 2">
    <name type="scientific">Triticum urartu</name>
    <name type="common">Red wild einkorn</name>
    <name type="synonym">Crithodium urartu</name>
    <dbReference type="NCBI Taxonomy" id="4572"/>
    <lineage>
        <taxon>Eukaryota</taxon>
        <taxon>Viridiplantae</taxon>
        <taxon>Streptophyta</taxon>
        <taxon>Embryophyta</taxon>
        <taxon>Tracheophyta</taxon>
        <taxon>Spermatophyta</taxon>
        <taxon>Magnoliopsida</taxon>
        <taxon>Liliopsida</taxon>
        <taxon>Poales</taxon>
        <taxon>Poaceae</taxon>
        <taxon>BOP clade</taxon>
        <taxon>Pooideae</taxon>
        <taxon>Triticodae</taxon>
        <taxon>Triticeae</taxon>
        <taxon>Triticinae</taxon>
        <taxon>Triticum</taxon>
    </lineage>
</organism>
<protein>
    <submittedName>
        <fullName evidence="1">Uncharacterized protein</fullName>
    </submittedName>
</protein>